<reference evidence="4" key="1">
    <citation type="submission" date="2023-06" db="EMBL/GenBank/DDBJ databases">
        <authorList>
            <person name="Delattre M."/>
        </authorList>
    </citation>
    <scope>NUCLEOTIDE SEQUENCE</scope>
    <source>
        <strain evidence="4">AF72</strain>
    </source>
</reference>
<feature type="compositionally biased region" description="Low complexity" evidence="1">
    <location>
        <begin position="309"/>
        <end position="325"/>
    </location>
</feature>
<feature type="domain" description="SXP/RAL-2 family protein Ani s 5-like cation-binding" evidence="3">
    <location>
        <begin position="191"/>
        <end position="294"/>
    </location>
</feature>
<organism evidence="4 5">
    <name type="scientific">Mesorhabditis spiculigera</name>
    <dbReference type="NCBI Taxonomy" id="96644"/>
    <lineage>
        <taxon>Eukaryota</taxon>
        <taxon>Metazoa</taxon>
        <taxon>Ecdysozoa</taxon>
        <taxon>Nematoda</taxon>
        <taxon>Chromadorea</taxon>
        <taxon>Rhabditida</taxon>
        <taxon>Rhabditina</taxon>
        <taxon>Rhabditomorpha</taxon>
        <taxon>Rhabditoidea</taxon>
        <taxon>Rhabditidae</taxon>
        <taxon>Mesorhabditinae</taxon>
        <taxon>Mesorhabditis</taxon>
    </lineage>
</organism>
<dbReference type="Proteomes" id="UP001177023">
    <property type="component" value="Unassembled WGS sequence"/>
</dbReference>
<proteinExistence type="predicted"/>
<evidence type="ECO:0000256" key="2">
    <source>
        <dbReference type="SAM" id="SignalP"/>
    </source>
</evidence>
<feature type="compositionally biased region" description="Low complexity" evidence="1">
    <location>
        <begin position="351"/>
        <end position="363"/>
    </location>
</feature>
<dbReference type="PRINTS" id="PR01217">
    <property type="entry name" value="PRICHEXTENSN"/>
</dbReference>
<protein>
    <recommendedName>
        <fullName evidence="3">SXP/RAL-2 family protein Ani s 5-like cation-binding domain-containing protein</fullName>
    </recommendedName>
</protein>
<dbReference type="InterPro" id="IPR052823">
    <property type="entry name" value="SXP/RAL-2_related"/>
</dbReference>
<feature type="non-terminal residue" evidence="4">
    <location>
        <position position="529"/>
    </location>
</feature>
<evidence type="ECO:0000313" key="4">
    <source>
        <dbReference type="EMBL" id="CAJ0585090.1"/>
    </source>
</evidence>
<feature type="domain" description="SXP/RAL-2 family protein Ani s 5-like cation-binding" evidence="3">
    <location>
        <begin position="50"/>
        <end position="150"/>
    </location>
</feature>
<feature type="compositionally biased region" description="Pro residues" evidence="1">
    <location>
        <begin position="395"/>
        <end position="455"/>
    </location>
</feature>
<dbReference type="EMBL" id="CATQJA010002702">
    <property type="protein sequence ID" value="CAJ0585090.1"/>
    <property type="molecule type" value="Genomic_DNA"/>
</dbReference>
<evidence type="ECO:0000256" key="1">
    <source>
        <dbReference type="SAM" id="MobiDB-lite"/>
    </source>
</evidence>
<dbReference type="AlphaFoldDB" id="A0AA36DF25"/>
<keyword evidence="5" id="KW-1185">Reference proteome</keyword>
<sequence length="529" mass="56890">MRTSALFLLSAFIGAAVAADFGPDQTFRDRTCTLPSPDFLNKVSLFDRLAFLQIQSSPLISDRQREEQMRSWASRLGEKVQSALNDYLAAVSEKKAERAEGEVHVVEEAEAALTLVQQVQADPDLTSSQKKVKIAIILQKSASGVNTIVTSAQLNAICVKNTTEDQGLFDHSCDLPSADFLKKVNVLDRLAFLQIQSNPLLTDRQREEQMKSWAARLGTDIQNSLEAYLAAIAEKKAERAAGEMTVLVESIKALDAIHEVEANPDLTIAQKKLQIASILFQVPSGVKTIVIAARLNAVCSPIITTTAPATTTAAPTDTPTDAPTDVTQEPTDEPQTDAPTDGPITEEPKTEVPVTEPTEGPQTDAPTGEPMTDAPIDVSTSEPSEEPQTAGPVTKPQPKPVDPTEPPKPTRGPTPPKPSDGPTPPNGPTGRPTPPNPPTGRPTPPEGPTESPKPPKPSDDPVGPTDGPTPPAPSKKPDEPTTKRGPGTTTRGGRHHHHTHRPRRTTTTKRSKITTTTRARRLTTTRRHR</sequence>
<feature type="chain" id="PRO_5041293776" description="SXP/RAL-2 family protein Ani s 5-like cation-binding domain-containing protein" evidence="2">
    <location>
        <begin position="19"/>
        <end position="529"/>
    </location>
</feature>
<accession>A0AA36DF25</accession>
<dbReference type="PANTHER" id="PTHR21593">
    <property type="entry name" value="PRION-LIKE- Q/N-RICH -DOMAIN-BEARING PROTEIN PROTEIN"/>
    <property type="match status" value="1"/>
</dbReference>
<feature type="signal peptide" evidence="2">
    <location>
        <begin position="1"/>
        <end position="18"/>
    </location>
</feature>
<dbReference type="InterPro" id="IPR003677">
    <property type="entry name" value="ANIS5_cation-bd"/>
</dbReference>
<gene>
    <name evidence="4" type="ORF">MSPICULIGERA_LOCUS23122</name>
</gene>
<comment type="caution">
    <text evidence="4">The sequence shown here is derived from an EMBL/GenBank/DDBJ whole genome shotgun (WGS) entry which is preliminary data.</text>
</comment>
<dbReference type="Pfam" id="PF02520">
    <property type="entry name" value="ANIS5_cation-bd"/>
    <property type="match status" value="2"/>
</dbReference>
<feature type="compositionally biased region" description="Basic residues" evidence="1">
    <location>
        <begin position="492"/>
        <end position="529"/>
    </location>
</feature>
<dbReference type="PANTHER" id="PTHR21593:SF36">
    <property type="entry name" value="DUF148 DOMAIN-CONTAINING PROTEIN-RELATED"/>
    <property type="match status" value="1"/>
</dbReference>
<keyword evidence="2" id="KW-0732">Signal</keyword>
<feature type="region of interest" description="Disordered" evidence="1">
    <location>
        <begin position="309"/>
        <end position="529"/>
    </location>
</feature>
<evidence type="ECO:0000313" key="5">
    <source>
        <dbReference type="Proteomes" id="UP001177023"/>
    </source>
</evidence>
<name>A0AA36DF25_9BILA</name>
<evidence type="ECO:0000259" key="3">
    <source>
        <dbReference type="Pfam" id="PF02520"/>
    </source>
</evidence>